<feature type="region of interest" description="Disordered" evidence="10">
    <location>
        <begin position="197"/>
        <end position="218"/>
    </location>
</feature>
<evidence type="ECO:0000256" key="5">
    <source>
        <dbReference type="ARBA" id="ARBA00022490"/>
    </source>
</evidence>
<keyword evidence="8" id="KW-0539">Nucleus</keyword>
<proteinExistence type="inferred from homology"/>
<evidence type="ECO:0000256" key="10">
    <source>
        <dbReference type="SAM" id="MobiDB-lite"/>
    </source>
</evidence>
<dbReference type="InParanoid" id="A0A6P8IDP6"/>
<feature type="compositionally biased region" description="Polar residues" evidence="10">
    <location>
        <begin position="451"/>
        <end position="460"/>
    </location>
</feature>
<dbReference type="RefSeq" id="XP_031564467.1">
    <property type="nucleotide sequence ID" value="XM_031708607.1"/>
</dbReference>
<dbReference type="OrthoDB" id="5978890at2759"/>
<organism evidence="12 13">
    <name type="scientific">Actinia tenebrosa</name>
    <name type="common">Australian red waratah sea anemone</name>
    <dbReference type="NCBI Taxonomy" id="6105"/>
    <lineage>
        <taxon>Eukaryota</taxon>
        <taxon>Metazoa</taxon>
        <taxon>Cnidaria</taxon>
        <taxon>Anthozoa</taxon>
        <taxon>Hexacorallia</taxon>
        <taxon>Actiniaria</taxon>
        <taxon>Actiniidae</taxon>
        <taxon>Actinia</taxon>
    </lineage>
</organism>
<comment type="function">
    <text evidence="9">Microtubule-binding protein that negatively regulates centriole duplication. Binds to and stabilizes microtubules.</text>
</comment>
<evidence type="ECO:0000256" key="6">
    <source>
        <dbReference type="ARBA" id="ARBA00022701"/>
    </source>
</evidence>
<feature type="compositionally biased region" description="Polar residues" evidence="10">
    <location>
        <begin position="335"/>
        <end position="344"/>
    </location>
</feature>
<dbReference type="Pfam" id="PF15501">
    <property type="entry name" value="MDM1"/>
    <property type="match status" value="1"/>
</dbReference>
<dbReference type="AlphaFoldDB" id="A0A6P8IDP6"/>
<comment type="similarity">
    <text evidence="3">Belongs to the MDM1 family.</text>
</comment>
<accession>A0A6P8IDP6</accession>
<feature type="compositionally biased region" description="Basic and acidic residues" evidence="10">
    <location>
        <begin position="348"/>
        <end position="365"/>
    </location>
</feature>
<dbReference type="GO" id="GO:0005874">
    <property type="term" value="C:microtubule"/>
    <property type="evidence" value="ECO:0007669"/>
    <property type="project" value="UniProtKB-KW"/>
</dbReference>
<dbReference type="GeneID" id="116299890"/>
<evidence type="ECO:0000313" key="12">
    <source>
        <dbReference type="Proteomes" id="UP000515163"/>
    </source>
</evidence>
<feature type="region of interest" description="Disordered" evidence="10">
    <location>
        <begin position="451"/>
        <end position="470"/>
    </location>
</feature>
<feature type="compositionally biased region" description="Basic and acidic residues" evidence="10">
    <location>
        <begin position="518"/>
        <end position="527"/>
    </location>
</feature>
<keyword evidence="12" id="KW-1185">Reference proteome</keyword>
<dbReference type="PANTHER" id="PTHR32078">
    <property type="entry name" value="NUCLEAR PROTEIN MDM1"/>
    <property type="match status" value="1"/>
</dbReference>
<reference evidence="13" key="1">
    <citation type="submission" date="2025-08" db="UniProtKB">
        <authorList>
            <consortium name="RefSeq"/>
        </authorList>
    </citation>
    <scope>IDENTIFICATION</scope>
    <source>
        <tissue evidence="13">Tentacle</tissue>
    </source>
</reference>
<dbReference type="GO" id="GO:0005814">
    <property type="term" value="C:centriole"/>
    <property type="evidence" value="ECO:0007669"/>
    <property type="project" value="UniProtKB-SubCell"/>
</dbReference>
<evidence type="ECO:0000256" key="1">
    <source>
        <dbReference type="ARBA" id="ARBA00004114"/>
    </source>
</evidence>
<sequence>MFDGLFRLITTWINYVSTFASFYYLLTLNYQSHFNMAPRNRFESEYKANFIPHEVSPVLARKPQLQLEQNDQEPPRRGLKKKDDLLKPSKSAMKENRALQYKAGLAPPMKTRDRLRYQSEYKKQFDWKKPLEQEAPILSAEKMIYGVHRDDHPVKASKVKMPKKTEYQLQFVKHPLISSPETRKELLDKHLIEWKEPSVPAGRPSSKPPQPSPPVPKKTMTFQSEYRANFKSPVKYEYVKGAWLGAEHPHILHPDKVPDNENKQEPTSIHPWYQQVIELREKVRIYKARAREGSYFISLLKNLKENGFLVETDDAAEKPRERTGTPSKADPRSPPQNKNRQPSVVTAPDKDDQVKQAEGDEKTKDGGGPPKTKAPPPPLPTTAEKPPQIDHSQKITKRPPDDPTTKTDRQLAYHKKSASENSDNEKDEYLWNRELALPGPSLRKTHSIDTISHESTIASDEQQEPRREAWSEYKPARGLVIPPYGVSSSSATVVASDSQSDIISLSEIDAPFGNEEISPPKEPERPAISRATRKLFTGRRQDPNDKADSFSSDDERSVCSYSSKGSDVLSVEAMEKRRAMASETLQRARRRQAQL</sequence>
<dbReference type="InterPro" id="IPR029136">
    <property type="entry name" value="MDM1"/>
</dbReference>
<keyword evidence="11" id="KW-0472">Membrane</keyword>
<evidence type="ECO:0000256" key="4">
    <source>
        <dbReference type="ARBA" id="ARBA00013508"/>
    </source>
</evidence>
<dbReference type="KEGG" id="aten:116299890"/>
<feature type="compositionally biased region" description="Basic and acidic residues" evidence="10">
    <location>
        <begin position="387"/>
        <end position="411"/>
    </location>
</feature>
<keyword evidence="5" id="KW-0963">Cytoplasm</keyword>
<protein>
    <recommendedName>
        <fullName evidence="4">Nuclear protein MDM1</fullName>
    </recommendedName>
</protein>
<feature type="compositionally biased region" description="Pro residues" evidence="10">
    <location>
        <begin position="206"/>
        <end position="216"/>
    </location>
</feature>
<feature type="transmembrane region" description="Helical" evidence="11">
    <location>
        <begin position="12"/>
        <end position="30"/>
    </location>
</feature>
<evidence type="ECO:0000256" key="11">
    <source>
        <dbReference type="SAM" id="Phobius"/>
    </source>
</evidence>
<feature type="region of interest" description="Disordered" evidence="10">
    <location>
        <begin position="511"/>
        <end position="564"/>
    </location>
</feature>
<name>A0A6P8IDP6_ACTTE</name>
<evidence type="ECO:0000256" key="2">
    <source>
        <dbReference type="ARBA" id="ARBA00004123"/>
    </source>
</evidence>
<dbReference type="GO" id="GO:0008017">
    <property type="term" value="F:microtubule binding"/>
    <property type="evidence" value="ECO:0007669"/>
    <property type="project" value="InterPro"/>
</dbReference>
<evidence type="ECO:0000256" key="8">
    <source>
        <dbReference type="ARBA" id="ARBA00023242"/>
    </source>
</evidence>
<evidence type="ECO:0000313" key="13">
    <source>
        <dbReference type="RefSeq" id="XP_031564467.1"/>
    </source>
</evidence>
<keyword evidence="11" id="KW-1133">Transmembrane helix</keyword>
<feature type="region of interest" description="Disordered" evidence="10">
    <location>
        <begin position="311"/>
        <end position="431"/>
    </location>
</feature>
<keyword evidence="11" id="KW-0812">Transmembrane</keyword>
<feature type="compositionally biased region" description="Basic and acidic residues" evidence="10">
    <location>
        <begin position="73"/>
        <end position="90"/>
    </location>
</feature>
<feature type="region of interest" description="Disordered" evidence="10">
    <location>
        <begin position="61"/>
        <end position="90"/>
    </location>
</feature>
<keyword evidence="6" id="KW-0493">Microtubule</keyword>
<evidence type="ECO:0000256" key="9">
    <source>
        <dbReference type="ARBA" id="ARBA00045771"/>
    </source>
</evidence>
<keyword evidence="7" id="KW-0206">Cytoskeleton</keyword>
<gene>
    <name evidence="13" type="primary">LOC116299890</name>
</gene>
<evidence type="ECO:0000256" key="7">
    <source>
        <dbReference type="ARBA" id="ARBA00023212"/>
    </source>
</evidence>
<feature type="compositionally biased region" description="Basic and acidic residues" evidence="10">
    <location>
        <begin position="539"/>
        <end position="557"/>
    </location>
</feature>
<dbReference type="Proteomes" id="UP000515163">
    <property type="component" value="Unplaced"/>
</dbReference>
<dbReference type="GO" id="GO:0046600">
    <property type="term" value="P:negative regulation of centriole replication"/>
    <property type="evidence" value="ECO:0007669"/>
    <property type="project" value="InterPro"/>
</dbReference>
<evidence type="ECO:0000256" key="3">
    <source>
        <dbReference type="ARBA" id="ARBA00010494"/>
    </source>
</evidence>
<dbReference type="PANTHER" id="PTHR32078:SF1">
    <property type="entry name" value="NUCLEAR PROTEIN MDM1"/>
    <property type="match status" value="1"/>
</dbReference>
<comment type="subcellular location">
    <subcellularLocation>
        <location evidence="1">Cytoplasm</location>
        <location evidence="1">Cytoskeleton</location>
        <location evidence="1">Microtubule organizing center</location>
        <location evidence="1">Centrosome</location>
        <location evidence="1">Centriole</location>
    </subcellularLocation>
    <subcellularLocation>
        <location evidence="2">Nucleus</location>
    </subcellularLocation>
</comment>
<dbReference type="GO" id="GO:0005634">
    <property type="term" value="C:nucleus"/>
    <property type="evidence" value="ECO:0007669"/>
    <property type="project" value="UniProtKB-SubCell"/>
</dbReference>